<dbReference type="Proteomes" id="UP000031036">
    <property type="component" value="Unassembled WGS sequence"/>
</dbReference>
<keyword evidence="2" id="KW-1185">Reference proteome</keyword>
<evidence type="ECO:0000313" key="2">
    <source>
        <dbReference type="Proteomes" id="UP000031036"/>
    </source>
</evidence>
<proteinExistence type="predicted"/>
<sequence>SALFYCAETVRFCFRHCLSRISRAACHLENTAYHLGNTFQSRHTAPPSEAPSASWCNFCESVVLDRNRMMIPPEQAVVRGQRLAKTKSPLDSGFSQEEVVCNFSSHLRNHAASSSISPTCSSSEKSDERYVGVHSSLSAVGSDNVDSVFSASSDSPPRF</sequence>
<organism evidence="1 2">
    <name type="scientific">Toxocara canis</name>
    <name type="common">Canine roundworm</name>
    <dbReference type="NCBI Taxonomy" id="6265"/>
    <lineage>
        <taxon>Eukaryota</taxon>
        <taxon>Metazoa</taxon>
        <taxon>Ecdysozoa</taxon>
        <taxon>Nematoda</taxon>
        <taxon>Chromadorea</taxon>
        <taxon>Rhabditida</taxon>
        <taxon>Spirurina</taxon>
        <taxon>Ascaridomorpha</taxon>
        <taxon>Ascaridoidea</taxon>
        <taxon>Toxocaridae</taxon>
        <taxon>Toxocara</taxon>
    </lineage>
</organism>
<dbReference type="AlphaFoldDB" id="A0A0B2UPP2"/>
<accession>A0A0B2UPP2</accession>
<dbReference type="EMBL" id="JPKZ01003183">
    <property type="protein sequence ID" value="KHN72961.1"/>
    <property type="molecule type" value="Genomic_DNA"/>
</dbReference>
<protein>
    <submittedName>
        <fullName evidence="1">Uncharacterized protein</fullName>
    </submittedName>
</protein>
<feature type="non-terminal residue" evidence="1">
    <location>
        <position position="1"/>
    </location>
</feature>
<name>A0A0B2UPP2_TOXCA</name>
<comment type="caution">
    <text evidence="1">The sequence shown here is derived from an EMBL/GenBank/DDBJ whole genome shotgun (WGS) entry which is preliminary data.</text>
</comment>
<reference evidence="1 2" key="1">
    <citation type="submission" date="2014-11" db="EMBL/GenBank/DDBJ databases">
        <title>Genetic blueprint of the zoonotic pathogen Toxocara canis.</title>
        <authorList>
            <person name="Zhu X.-Q."/>
            <person name="Korhonen P.K."/>
            <person name="Cai H."/>
            <person name="Young N.D."/>
            <person name="Nejsum P."/>
            <person name="von Samson-Himmelstjerna G."/>
            <person name="Boag P.R."/>
            <person name="Tan P."/>
            <person name="Li Q."/>
            <person name="Min J."/>
            <person name="Yang Y."/>
            <person name="Wang X."/>
            <person name="Fang X."/>
            <person name="Hall R.S."/>
            <person name="Hofmann A."/>
            <person name="Sternberg P.W."/>
            <person name="Jex A.R."/>
            <person name="Gasser R.B."/>
        </authorList>
    </citation>
    <scope>NUCLEOTIDE SEQUENCE [LARGE SCALE GENOMIC DNA]</scope>
    <source>
        <strain evidence="1">PN_DK_2014</strain>
    </source>
</reference>
<gene>
    <name evidence="1" type="ORF">Tcan_00183</name>
</gene>
<evidence type="ECO:0000313" key="1">
    <source>
        <dbReference type="EMBL" id="KHN72961.1"/>
    </source>
</evidence>